<accession>A0A5E8CMK9</accession>
<name>A0A5E8CMK9_9ZZZZ</name>
<reference evidence="1" key="1">
    <citation type="submission" date="2019-09" db="EMBL/GenBank/DDBJ databases">
        <authorList>
            <person name="Needham M D."/>
        </authorList>
    </citation>
    <scope>NUCLEOTIDE SEQUENCE</scope>
</reference>
<proteinExistence type="predicted"/>
<gene>
    <name evidence="1" type="ORF">CPAV1605_1546</name>
</gene>
<dbReference type="AlphaFoldDB" id="A0A5E8CMK9"/>
<evidence type="ECO:0000313" key="1">
    <source>
        <dbReference type="EMBL" id="VVU95790.1"/>
    </source>
</evidence>
<sequence length="128" mass="15275">MFTKARQIQICKQIHMKEMFMKFNDGELILNDKKVDNKKQVLAVALSIANKQCKDLKPIQPKYMSKFKPKHLLKMLKTKELKALVKTDKRVNPKEVEMMEDKQEIYDKYLNKKKFFNKVVYYLSTPNT</sequence>
<organism evidence="1">
    <name type="scientific">seawater metagenome</name>
    <dbReference type="NCBI Taxonomy" id="1561972"/>
    <lineage>
        <taxon>unclassified sequences</taxon>
        <taxon>metagenomes</taxon>
        <taxon>ecological metagenomes</taxon>
    </lineage>
</organism>
<protein>
    <submittedName>
        <fullName evidence="1">Uncharacterized protein</fullName>
    </submittedName>
</protein>
<dbReference type="EMBL" id="CABVLZ010000012">
    <property type="protein sequence ID" value="VVU95790.1"/>
    <property type="molecule type" value="Genomic_DNA"/>
</dbReference>